<organism evidence="3 4">
    <name type="scientific">Pristionchus mayeri</name>
    <dbReference type="NCBI Taxonomy" id="1317129"/>
    <lineage>
        <taxon>Eukaryota</taxon>
        <taxon>Metazoa</taxon>
        <taxon>Ecdysozoa</taxon>
        <taxon>Nematoda</taxon>
        <taxon>Chromadorea</taxon>
        <taxon>Rhabditida</taxon>
        <taxon>Rhabditina</taxon>
        <taxon>Diplogasteromorpha</taxon>
        <taxon>Diplogasteroidea</taxon>
        <taxon>Neodiplogasteridae</taxon>
        <taxon>Pristionchus</taxon>
    </lineage>
</organism>
<dbReference type="EMBL" id="BTRK01000006">
    <property type="protein sequence ID" value="GMR61334.1"/>
    <property type="molecule type" value="Genomic_DNA"/>
</dbReference>
<sequence>MGYLLLGRYRSIKRGFFWYMEVKRKSAYAQELIKMVLGVAHGIVRVSPHSLLGGTRLLTLLSILLLCSCICCILYFLIHRGRTSRRSRTSRLARKEAKCHQYSSQLAPLSRETGRDDVLLTSRLCK</sequence>
<reference evidence="4" key="1">
    <citation type="submission" date="2022-10" db="EMBL/GenBank/DDBJ databases">
        <title>Genome assembly of Pristionchus species.</title>
        <authorList>
            <person name="Yoshida K."/>
            <person name="Sommer R.J."/>
        </authorList>
    </citation>
    <scope>NUCLEOTIDE SEQUENCE [LARGE SCALE GENOMIC DNA]</scope>
    <source>
        <strain evidence="4">RS5460</strain>
    </source>
</reference>
<proteinExistence type="predicted"/>
<accession>A0AAN5IEQ1</accession>
<dbReference type="AlphaFoldDB" id="A0AAN5IEQ1"/>
<keyword evidence="4" id="KW-1185">Reference proteome</keyword>
<evidence type="ECO:0000313" key="4">
    <source>
        <dbReference type="Proteomes" id="UP001328107"/>
    </source>
</evidence>
<protein>
    <recommendedName>
        <fullName evidence="5">G protein-coupled receptor</fullName>
    </recommendedName>
</protein>
<reference evidence="3" key="2">
    <citation type="submission" date="2023-06" db="EMBL/GenBank/DDBJ databases">
        <title>Genome assembly of Pristionchus species.</title>
        <authorList>
            <person name="Yoshida K."/>
            <person name="Sommer R.J."/>
        </authorList>
    </citation>
    <scope>NUCLEOTIDE SEQUENCE</scope>
    <source>
        <strain evidence="3 4">RS5460</strain>
    </source>
</reference>
<gene>
    <name evidence="2" type="ORF">PMAYCL1PPCAC_31529</name>
    <name evidence="3" type="ORF">PMAYCL1PPCAC_31530</name>
</gene>
<evidence type="ECO:0000256" key="1">
    <source>
        <dbReference type="SAM" id="Phobius"/>
    </source>
</evidence>
<keyword evidence="1" id="KW-0472">Membrane</keyword>
<evidence type="ECO:0000313" key="3">
    <source>
        <dbReference type="EMBL" id="GMR61335.1"/>
    </source>
</evidence>
<name>A0AAN5IEQ1_9BILA</name>
<keyword evidence="1" id="KW-0812">Transmembrane</keyword>
<dbReference type="Proteomes" id="UP001328107">
    <property type="component" value="Unassembled WGS sequence"/>
</dbReference>
<feature type="transmembrane region" description="Helical" evidence="1">
    <location>
        <begin position="57"/>
        <end position="78"/>
    </location>
</feature>
<dbReference type="EMBL" id="BTRK01000006">
    <property type="protein sequence ID" value="GMR61335.1"/>
    <property type="molecule type" value="Genomic_DNA"/>
</dbReference>
<keyword evidence="1" id="KW-1133">Transmembrane helix</keyword>
<comment type="caution">
    <text evidence="3">The sequence shown here is derived from an EMBL/GenBank/DDBJ whole genome shotgun (WGS) entry which is preliminary data.</text>
</comment>
<evidence type="ECO:0000313" key="2">
    <source>
        <dbReference type="EMBL" id="GMR61334.1"/>
    </source>
</evidence>
<evidence type="ECO:0008006" key="5">
    <source>
        <dbReference type="Google" id="ProtNLM"/>
    </source>
</evidence>